<proteinExistence type="predicted"/>
<dbReference type="InterPro" id="IPR029033">
    <property type="entry name" value="His_PPase_superfam"/>
</dbReference>
<evidence type="ECO:0000313" key="2">
    <source>
        <dbReference type="EMBL" id="CAE2216579.1"/>
    </source>
</evidence>
<dbReference type="PANTHER" id="PTHR47821:SF2">
    <property type="entry name" value="PHOSPHOGLYCERATE MUTASE FAMILY PROTEIN"/>
    <property type="match status" value="1"/>
</dbReference>
<sequence length="220" mass="23458">MIRRMARVTLICLCSVEIAGGFAASTARSGIAFRRATSRGTHPRSGEAASSHGGGILSRVASNRAVSISMPALPADGQEMTATENGVFVVDSMPPPLPPLNNDYYLLRHGQSWGNVECVISSARSLAKSDKHGLTPLGFEQGRDSASNLLDMISADVACGDIAEAEGTRVFFYSSPFARARQTAESCMGGLAEESNSKRAEELGLDVQEEMTLEDDIMER</sequence>
<gene>
    <name evidence="2" type="ORF">OAUR00152_LOCUS6685</name>
</gene>
<organism evidence="2">
    <name type="scientific">Odontella aurita</name>
    <dbReference type="NCBI Taxonomy" id="265563"/>
    <lineage>
        <taxon>Eukaryota</taxon>
        <taxon>Sar</taxon>
        <taxon>Stramenopiles</taxon>
        <taxon>Ochrophyta</taxon>
        <taxon>Bacillariophyta</taxon>
        <taxon>Mediophyceae</taxon>
        <taxon>Biddulphiophycidae</taxon>
        <taxon>Eupodiscales</taxon>
        <taxon>Odontellaceae</taxon>
        <taxon>Odontella</taxon>
    </lineage>
</organism>
<keyword evidence="1" id="KW-0732">Signal</keyword>
<dbReference type="SUPFAM" id="SSF53254">
    <property type="entry name" value="Phosphoglycerate mutase-like"/>
    <property type="match status" value="1"/>
</dbReference>
<evidence type="ECO:0000256" key="1">
    <source>
        <dbReference type="SAM" id="SignalP"/>
    </source>
</evidence>
<accession>A0A7S4I2D9</accession>
<feature type="signal peptide" evidence="1">
    <location>
        <begin position="1"/>
        <end position="23"/>
    </location>
</feature>
<reference evidence="2" key="1">
    <citation type="submission" date="2021-01" db="EMBL/GenBank/DDBJ databases">
        <authorList>
            <person name="Corre E."/>
            <person name="Pelletier E."/>
            <person name="Niang G."/>
            <person name="Scheremetjew M."/>
            <person name="Finn R."/>
            <person name="Kale V."/>
            <person name="Holt S."/>
            <person name="Cochrane G."/>
            <person name="Meng A."/>
            <person name="Brown T."/>
            <person name="Cohen L."/>
        </authorList>
    </citation>
    <scope>NUCLEOTIDE SEQUENCE</scope>
    <source>
        <strain evidence="2">Isolate 1302-5</strain>
    </source>
</reference>
<dbReference type="Gene3D" id="3.40.50.1240">
    <property type="entry name" value="Phosphoglycerate mutase-like"/>
    <property type="match status" value="1"/>
</dbReference>
<feature type="chain" id="PRO_5031327073" description="Phosphoglycerate mutase (2,3-diphosphoglycerate-dependent)" evidence="1">
    <location>
        <begin position="24"/>
        <end position="220"/>
    </location>
</feature>
<dbReference type="AlphaFoldDB" id="A0A7S4I2D9"/>
<protein>
    <recommendedName>
        <fullName evidence="3">Phosphoglycerate mutase (2,3-diphosphoglycerate-dependent)</fullName>
    </recommendedName>
</protein>
<name>A0A7S4I2D9_9STRA</name>
<dbReference type="PANTHER" id="PTHR47821">
    <property type="entry name" value="PHOSPHOGLYCERATE MUTASE FAMILY PROTEIN"/>
    <property type="match status" value="1"/>
</dbReference>
<dbReference type="EMBL" id="HBKQ01009913">
    <property type="protein sequence ID" value="CAE2216579.1"/>
    <property type="molecule type" value="Transcribed_RNA"/>
</dbReference>
<evidence type="ECO:0008006" key="3">
    <source>
        <dbReference type="Google" id="ProtNLM"/>
    </source>
</evidence>